<dbReference type="InterPro" id="IPR018490">
    <property type="entry name" value="cNMP-bd_dom_sf"/>
</dbReference>
<name>A0A4S8RS34_9FLAO</name>
<accession>A0A4S8RS34</accession>
<evidence type="ECO:0000313" key="2">
    <source>
        <dbReference type="EMBL" id="THV60772.1"/>
    </source>
</evidence>
<dbReference type="SUPFAM" id="SSF51206">
    <property type="entry name" value="cAMP-binding domain-like"/>
    <property type="match status" value="1"/>
</dbReference>
<sequence length="200" mass="24011">MEVQFQKDKVNDNFQKYGDLFQVDLEHFDEFYGLLKERTLKKSEFFLKQGKKCKHLGFVKSGTLRSFYINESGEDQSFNIHSKNQFFTDYESILNNKTSKLNIQALRKTEMLLLHKNDLQKLYLKEAYWQEFGRKMAERIYLDAIKRIENLLYFSAEKRYINLLEESPEIFRNVPQKHIASYLGITPQSLSRIRRRLQKT</sequence>
<evidence type="ECO:0000313" key="3">
    <source>
        <dbReference type="Proteomes" id="UP000310406"/>
    </source>
</evidence>
<comment type="caution">
    <text evidence="2">The sequence shown here is derived from an EMBL/GenBank/DDBJ whole genome shotgun (WGS) entry which is preliminary data.</text>
</comment>
<proteinExistence type="predicted"/>
<dbReference type="Gene3D" id="2.60.120.10">
    <property type="entry name" value="Jelly Rolls"/>
    <property type="match status" value="1"/>
</dbReference>
<dbReference type="Pfam" id="PF00027">
    <property type="entry name" value="cNMP_binding"/>
    <property type="match status" value="1"/>
</dbReference>
<keyword evidence="3" id="KW-1185">Reference proteome</keyword>
<dbReference type="Proteomes" id="UP000310406">
    <property type="component" value="Unassembled WGS sequence"/>
</dbReference>
<dbReference type="CDD" id="cd00038">
    <property type="entry name" value="CAP_ED"/>
    <property type="match status" value="1"/>
</dbReference>
<dbReference type="EMBL" id="SNTZ01000001">
    <property type="protein sequence ID" value="THV60772.1"/>
    <property type="molecule type" value="Genomic_DNA"/>
</dbReference>
<feature type="domain" description="Cyclic nucleotide-binding" evidence="1">
    <location>
        <begin position="19"/>
        <end position="122"/>
    </location>
</feature>
<dbReference type="OrthoDB" id="663011at2"/>
<reference evidence="2 3" key="1">
    <citation type="submission" date="2019-03" db="EMBL/GenBank/DDBJ databases">
        <title>Muricauda SCR12 sp.nov, a marine bacterium isolated from Pacific Ocean:the Okinawa trough.</title>
        <authorList>
            <person name="Liu L."/>
        </authorList>
    </citation>
    <scope>NUCLEOTIDE SEQUENCE [LARGE SCALE GENOMIC DNA]</scope>
    <source>
        <strain evidence="2 3">SCR12</strain>
    </source>
</reference>
<gene>
    <name evidence="2" type="ORF">EZV76_00065</name>
</gene>
<evidence type="ECO:0000259" key="1">
    <source>
        <dbReference type="PROSITE" id="PS50042"/>
    </source>
</evidence>
<dbReference type="AlphaFoldDB" id="A0A4S8RS34"/>
<protein>
    <submittedName>
        <fullName evidence="2">Crp/Fnr family transcriptional regulator</fullName>
    </submittedName>
</protein>
<organism evidence="2 3">
    <name type="scientific">Flagellimonas alvinocaridis</name>
    <dbReference type="NCBI Taxonomy" id="2530200"/>
    <lineage>
        <taxon>Bacteria</taxon>
        <taxon>Pseudomonadati</taxon>
        <taxon>Bacteroidota</taxon>
        <taxon>Flavobacteriia</taxon>
        <taxon>Flavobacteriales</taxon>
        <taxon>Flavobacteriaceae</taxon>
        <taxon>Flagellimonas</taxon>
    </lineage>
</organism>
<dbReference type="InterPro" id="IPR000595">
    <property type="entry name" value="cNMP-bd_dom"/>
</dbReference>
<dbReference type="PROSITE" id="PS50042">
    <property type="entry name" value="CNMP_BINDING_3"/>
    <property type="match status" value="1"/>
</dbReference>
<dbReference type="InterPro" id="IPR014710">
    <property type="entry name" value="RmlC-like_jellyroll"/>
</dbReference>